<sequence length="109" mass="12428">MDPFNLILKDVMRKPDVAGLRMICAQVEAWESYNPGKVKEKAQRAVSSFLTDGTLAGEEDMLRLYKIVAKHSKKLGAPKIFEKVDEQGHFEKSLKFHMIKEQAHNNVNN</sequence>
<dbReference type="EMBL" id="UYSL01028209">
    <property type="protein sequence ID" value="VDL87391.1"/>
    <property type="molecule type" value="Genomic_DNA"/>
</dbReference>
<name>A0A0N4YZ29_NIPBR</name>
<evidence type="ECO:0000313" key="2">
    <source>
        <dbReference type="Proteomes" id="UP000271162"/>
    </source>
</evidence>
<accession>A0A0N4YZ29</accession>
<organism evidence="3">
    <name type="scientific">Nippostrongylus brasiliensis</name>
    <name type="common">Rat hookworm</name>
    <dbReference type="NCBI Taxonomy" id="27835"/>
    <lineage>
        <taxon>Eukaryota</taxon>
        <taxon>Metazoa</taxon>
        <taxon>Ecdysozoa</taxon>
        <taxon>Nematoda</taxon>
        <taxon>Chromadorea</taxon>
        <taxon>Rhabditida</taxon>
        <taxon>Rhabditina</taxon>
        <taxon>Rhabditomorpha</taxon>
        <taxon>Strongyloidea</taxon>
        <taxon>Heligmosomidae</taxon>
        <taxon>Nippostrongylus</taxon>
    </lineage>
</organism>
<dbReference type="AlphaFoldDB" id="A0A0N4YZ29"/>
<protein>
    <submittedName>
        <fullName evidence="3">DUF4476 domain-containing protein</fullName>
    </submittedName>
</protein>
<dbReference type="WBParaSite" id="NBR_0002250101-mRNA-1">
    <property type="protein sequence ID" value="NBR_0002250101-mRNA-1"/>
    <property type="gene ID" value="NBR_0002250101"/>
</dbReference>
<reference evidence="3" key="1">
    <citation type="submission" date="2017-02" db="UniProtKB">
        <authorList>
            <consortium name="WormBaseParasite"/>
        </authorList>
    </citation>
    <scope>IDENTIFICATION</scope>
</reference>
<evidence type="ECO:0000313" key="3">
    <source>
        <dbReference type="WBParaSite" id="NBR_0002250101-mRNA-1"/>
    </source>
</evidence>
<proteinExistence type="predicted"/>
<dbReference type="Proteomes" id="UP000271162">
    <property type="component" value="Unassembled WGS sequence"/>
</dbReference>
<reference evidence="1 2" key="2">
    <citation type="submission" date="2018-11" db="EMBL/GenBank/DDBJ databases">
        <authorList>
            <consortium name="Pathogen Informatics"/>
        </authorList>
    </citation>
    <scope>NUCLEOTIDE SEQUENCE [LARGE SCALE GENOMIC DNA]</scope>
</reference>
<dbReference type="STRING" id="27835.A0A0N4YZ29"/>
<gene>
    <name evidence="1" type="ORF">NBR_LOCUS22502</name>
</gene>
<keyword evidence="2" id="KW-1185">Reference proteome</keyword>
<evidence type="ECO:0000313" key="1">
    <source>
        <dbReference type="EMBL" id="VDL87391.1"/>
    </source>
</evidence>